<dbReference type="InterPro" id="IPR006555">
    <property type="entry name" value="ATP-dep_Helicase_C"/>
</dbReference>
<sequence>MATKFTGPRDYWADIFPFDSPYQKQTVGINEAVDTLQDNGVYLLEGECGTGKTLIALTAGLSLVRDRNTRFKRVFVVTSKKQQLRAFEDDLAAINSGNSYFRGLTLVGKADVCPYVDAGEIDRSDLYHRCDELRDNTDRMMSEVVNDGGAERKADVGAGLASRAEADDPRTDSLEAAGVESPYQREVPEFLGEAYCPFFARHFVNDFTDQKAFDAGDGVTPEETLRNGVQAGTCPHAAMKHVVEECEVLIGNYQHILDTLTVQGFTGKLFTKDTLVVIDEAHELVSQARDQLSYSVSMETLDYAIQDVDMVLNWLDGKGHGGKAALVRSTVENAEYTQEDIKRLRWFLEKTRKLFTRRTVSYLKDEFGEGWQRSLSNRTLSEVSISAHEEVRPGEESDILREWMGEHGAEDDWHRILYLGFSVAYLREKVQKKIDKETPKGDFAIEQVREMLHRWLLGNHTEYYREVNLHPKDTRDTSHSGDRPWEAEYETEIRVNNCIPQDEIAATLDAFGGAIVMSATLEPIDVYQQVTGISKIEHGIQPFDSLVTKAASRFKNVQRNQGSARDVDAGLDEDDDEEEGDDGDSEDDEKDESSDWDPERRKRRVTTAVFDMNFPAENRASYAVELPKFTYSNRWPPEQNEQLRAQYRDTISAVVNTTPGNVLVFMPSYAEGEWAAEVLRDMDSVTKPILVDESSSDAETEALKREFVAGEPKVLTTSLRGTLTEGVDFSGDQLHGAVICGVPITNTGSEVATAIQDAYAERFGNWNGFNYAFTVPAVRKTRQALGRVIRGTEDVGVRVLADGRYTESAGRSSVLRHFPEHARDEFESVSGGELGDRLAEFWRSRRE</sequence>
<organism evidence="15 16">
    <name type="scientific">Halorubrum laminariae</name>
    <dbReference type="NCBI Taxonomy" id="1433523"/>
    <lineage>
        <taxon>Archaea</taxon>
        <taxon>Methanobacteriati</taxon>
        <taxon>Methanobacteriota</taxon>
        <taxon>Stenosarchaea group</taxon>
        <taxon>Halobacteria</taxon>
        <taxon>Halobacteriales</taxon>
        <taxon>Haloferacaceae</taxon>
        <taxon>Halorubrum</taxon>
    </lineage>
</organism>
<keyword evidence="16" id="KW-1185">Reference proteome</keyword>
<dbReference type="GO" id="GO:0051539">
    <property type="term" value="F:4 iron, 4 sulfur cluster binding"/>
    <property type="evidence" value="ECO:0007669"/>
    <property type="project" value="UniProtKB-KW"/>
</dbReference>
<evidence type="ECO:0000313" key="15">
    <source>
        <dbReference type="EMBL" id="MFD1570155.1"/>
    </source>
</evidence>
<dbReference type="PANTHER" id="PTHR11472">
    <property type="entry name" value="DNA REPAIR DEAD HELICASE RAD3/XP-D SUBFAMILY MEMBER"/>
    <property type="match status" value="1"/>
</dbReference>
<reference evidence="15 16" key="1">
    <citation type="journal article" date="2019" name="Int. J. Syst. Evol. Microbiol.">
        <title>The Global Catalogue of Microorganisms (GCM) 10K type strain sequencing project: providing services to taxonomists for standard genome sequencing and annotation.</title>
        <authorList>
            <consortium name="The Broad Institute Genomics Platform"/>
            <consortium name="The Broad Institute Genome Sequencing Center for Infectious Disease"/>
            <person name="Wu L."/>
            <person name="Ma J."/>
        </authorList>
    </citation>
    <scope>NUCLEOTIDE SEQUENCE [LARGE SCALE GENOMIC DNA]</scope>
    <source>
        <strain evidence="15 16">CGMCC 1.12689</strain>
    </source>
</reference>
<evidence type="ECO:0000256" key="5">
    <source>
        <dbReference type="ARBA" id="ARBA00022801"/>
    </source>
</evidence>
<dbReference type="GO" id="GO:0046872">
    <property type="term" value="F:metal ion binding"/>
    <property type="evidence" value="ECO:0007669"/>
    <property type="project" value="UniProtKB-KW"/>
</dbReference>
<evidence type="ECO:0000256" key="3">
    <source>
        <dbReference type="ARBA" id="ARBA00022741"/>
    </source>
</evidence>
<dbReference type="EMBL" id="JBHUDB010000002">
    <property type="protein sequence ID" value="MFD1570155.1"/>
    <property type="molecule type" value="Genomic_DNA"/>
</dbReference>
<dbReference type="Pfam" id="PF13307">
    <property type="entry name" value="Helicase_C_2"/>
    <property type="match status" value="1"/>
</dbReference>
<keyword evidence="9" id="KW-0411">Iron-sulfur</keyword>
<dbReference type="Gene3D" id="3.40.50.300">
    <property type="entry name" value="P-loop containing nucleotide triphosphate hydrolases"/>
    <property type="match status" value="2"/>
</dbReference>
<evidence type="ECO:0000256" key="8">
    <source>
        <dbReference type="ARBA" id="ARBA00023004"/>
    </source>
</evidence>
<evidence type="ECO:0000256" key="12">
    <source>
        <dbReference type="ARBA" id="ARBA00023235"/>
    </source>
</evidence>
<dbReference type="SUPFAM" id="SSF52540">
    <property type="entry name" value="P-loop containing nucleoside triphosphate hydrolases"/>
    <property type="match status" value="1"/>
</dbReference>
<keyword evidence="5 15" id="KW-0378">Hydrolase</keyword>
<evidence type="ECO:0000256" key="10">
    <source>
        <dbReference type="ARBA" id="ARBA00023125"/>
    </source>
</evidence>
<dbReference type="InterPro" id="IPR014001">
    <property type="entry name" value="Helicase_ATP-bd"/>
</dbReference>
<dbReference type="GO" id="GO:0005524">
    <property type="term" value="F:ATP binding"/>
    <property type="evidence" value="ECO:0007669"/>
    <property type="project" value="UniProtKB-KW"/>
</dbReference>
<feature type="region of interest" description="Disordered" evidence="13">
    <location>
        <begin position="557"/>
        <end position="601"/>
    </location>
</feature>
<dbReference type="EC" id="3.6.4.12" evidence="15"/>
<dbReference type="InterPro" id="IPR006554">
    <property type="entry name" value="Helicase-like_DEXD_c2"/>
</dbReference>
<evidence type="ECO:0000256" key="13">
    <source>
        <dbReference type="SAM" id="MobiDB-lite"/>
    </source>
</evidence>
<keyword evidence="6 15" id="KW-0347">Helicase</keyword>
<dbReference type="Pfam" id="PF06733">
    <property type="entry name" value="DEAD_2"/>
    <property type="match status" value="1"/>
</dbReference>
<keyword evidence="4" id="KW-0227">DNA damage</keyword>
<dbReference type="SMART" id="SM00488">
    <property type="entry name" value="DEXDc2"/>
    <property type="match status" value="1"/>
</dbReference>
<dbReference type="PANTHER" id="PTHR11472:SF34">
    <property type="entry name" value="REGULATOR OF TELOMERE ELONGATION HELICASE 1"/>
    <property type="match status" value="1"/>
</dbReference>
<dbReference type="GO" id="GO:0006281">
    <property type="term" value="P:DNA repair"/>
    <property type="evidence" value="ECO:0007669"/>
    <property type="project" value="UniProtKB-KW"/>
</dbReference>
<keyword evidence="1" id="KW-0004">4Fe-4S</keyword>
<evidence type="ECO:0000256" key="4">
    <source>
        <dbReference type="ARBA" id="ARBA00022763"/>
    </source>
</evidence>
<keyword evidence="3" id="KW-0547">Nucleotide-binding</keyword>
<dbReference type="GO" id="GO:0003677">
    <property type="term" value="F:DNA binding"/>
    <property type="evidence" value="ECO:0007669"/>
    <property type="project" value="UniProtKB-KW"/>
</dbReference>
<accession>A0ABD6BZP6</accession>
<evidence type="ECO:0000256" key="1">
    <source>
        <dbReference type="ARBA" id="ARBA00022485"/>
    </source>
</evidence>
<proteinExistence type="predicted"/>
<gene>
    <name evidence="15" type="ORF">ACFR9T_06085</name>
</gene>
<dbReference type="GO" id="GO:0016787">
    <property type="term" value="F:hydrolase activity"/>
    <property type="evidence" value="ECO:0007669"/>
    <property type="project" value="UniProtKB-KW"/>
</dbReference>
<dbReference type="RefSeq" id="WP_256397036.1">
    <property type="nucleotide sequence ID" value="NZ_JANHDL010000004.1"/>
</dbReference>
<feature type="domain" description="Helicase ATP-binding" evidence="14">
    <location>
        <begin position="11"/>
        <end position="344"/>
    </location>
</feature>
<keyword evidence="12" id="KW-0413">Isomerase</keyword>
<dbReference type="InterPro" id="IPR010614">
    <property type="entry name" value="RAD3-like_helicase_DEAD"/>
</dbReference>
<keyword evidence="11" id="KW-0234">DNA repair</keyword>
<evidence type="ECO:0000259" key="14">
    <source>
        <dbReference type="PROSITE" id="PS51193"/>
    </source>
</evidence>
<evidence type="ECO:0000256" key="2">
    <source>
        <dbReference type="ARBA" id="ARBA00022723"/>
    </source>
</evidence>
<dbReference type="Proteomes" id="UP001597185">
    <property type="component" value="Unassembled WGS sequence"/>
</dbReference>
<evidence type="ECO:0000256" key="7">
    <source>
        <dbReference type="ARBA" id="ARBA00022840"/>
    </source>
</evidence>
<evidence type="ECO:0000313" key="16">
    <source>
        <dbReference type="Proteomes" id="UP001597185"/>
    </source>
</evidence>
<dbReference type="AlphaFoldDB" id="A0ABD6BZP6"/>
<dbReference type="SMART" id="SM00487">
    <property type="entry name" value="DEXDc"/>
    <property type="match status" value="1"/>
</dbReference>
<keyword evidence="10" id="KW-0238">DNA-binding</keyword>
<dbReference type="InterPro" id="IPR014013">
    <property type="entry name" value="Helic_SF1/SF2_ATP-bd_DinG/Rad3"/>
</dbReference>
<keyword evidence="8" id="KW-0408">Iron</keyword>
<keyword evidence="7" id="KW-0067">ATP-binding</keyword>
<protein>
    <submittedName>
        <fullName evidence="15">ATP-dependent DNA helicase</fullName>
        <ecNumber evidence="15">3.6.4.12</ecNumber>
    </submittedName>
</protein>
<dbReference type="PROSITE" id="PS51193">
    <property type="entry name" value="HELICASE_ATP_BIND_2"/>
    <property type="match status" value="1"/>
</dbReference>
<evidence type="ECO:0000256" key="9">
    <source>
        <dbReference type="ARBA" id="ARBA00023014"/>
    </source>
</evidence>
<evidence type="ECO:0000256" key="11">
    <source>
        <dbReference type="ARBA" id="ARBA00023204"/>
    </source>
</evidence>
<name>A0ABD6BZP6_9EURY</name>
<dbReference type="InterPro" id="IPR027417">
    <property type="entry name" value="P-loop_NTPase"/>
</dbReference>
<feature type="compositionally biased region" description="Acidic residues" evidence="13">
    <location>
        <begin position="569"/>
        <end position="596"/>
    </location>
</feature>
<dbReference type="InterPro" id="IPR045028">
    <property type="entry name" value="DinG/Rad3-like"/>
</dbReference>
<evidence type="ECO:0000256" key="6">
    <source>
        <dbReference type="ARBA" id="ARBA00022806"/>
    </source>
</evidence>
<dbReference type="SMART" id="SM00491">
    <property type="entry name" value="HELICc2"/>
    <property type="match status" value="1"/>
</dbReference>
<comment type="caution">
    <text evidence="15">The sequence shown here is derived from an EMBL/GenBank/DDBJ whole genome shotgun (WGS) entry which is preliminary data.</text>
</comment>
<keyword evidence="2" id="KW-0479">Metal-binding</keyword>
<dbReference type="GO" id="GO:0003678">
    <property type="term" value="F:DNA helicase activity"/>
    <property type="evidence" value="ECO:0007669"/>
    <property type="project" value="UniProtKB-EC"/>
</dbReference>